<name>A5G5I6_GEOUR</name>
<organism evidence="2 3">
    <name type="scientific">Geotalea uraniireducens (strain Rf4)</name>
    <name type="common">Geobacter uraniireducens</name>
    <dbReference type="NCBI Taxonomy" id="351605"/>
    <lineage>
        <taxon>Bacteria</taxon>
        <taxon>Pseudomonadati</taxon>
        <taxon>Thermodesulfobacteriota</taxon>
        <taxon>Desulfuromonadia</taxon>
        <taxon>Geobacterales</taxon>
        <taxon>Geobacteraceae</taxon>
        <taxon>Geotalea</taxon>
    </lineage>
</organism>
<reference evidence="2 3" key="1">
    <citation type="submission" date="2007-05" db="EMBL/GenBank/DDBJ databases">
        <title>Complete sequence of Geobacter uraniireducens Rf4.</title>
        <authorList>
            <consortium name="US DOE Joint Genome Institute"/>
            <person name="Copeland A."/>
            <person name="Lucas S."/>
            <person name="Lapidus A."/>
            <person name="Barry K."/>
            <person name="Detter J.C."/>
            <person name="Glavina del Rio T."/>
            <person name="Hammon N."/>
            <person name="Israni S."/>
            <person name="Dalin E."/>
            <person name="Tice H."/>
            <person name="Pitluck S."/>
            <person name="Chertkov O."/>
            <person name="Brettin T."/>
            <person name="Bruce D."/>
            <person name="Han C."/>
            <person name="Schmutz J."/>
            <person name="Larimer F."/>
            <person name="Land M."/>
            <person name="Hauser L."/>
            <person name="Kyrpides N."/>
            <person name="Mikhailova N."/>
            <person name="Shelobolina E."/>
            <person name="Aklujkar M."/>
            <person name="Lovley D."/>
            <person name="Richardson P."/>
        </authorList>
    </citation>
    <scope>NUCLEOTIDE SEQUENCE [LARGE SCALE GENOMIC DNA]</scope>
    <source>
        <strain evidence="2 3">Rf4</strain>
    </source>
</reference>
<dbReference type="InterPro" id="IPR041487">
    <property type="entry name" value="HEPN/Toprim-NTD1"/>
</dbReference>
<dbReference type="EMBL" id="CP000698">
    <property type="protein sequence ID" value="ABQ27054.1"/>
    <property type="molecule type" value="Genomic_DNA"/>
</dbReference>
<proteinExistence type="predicted"/>
<dbReference type="AlphaFoldDB" id="A5G5I6"/>
<accession>A5G5I6</accession>
<dbReference type="OrthoDB" id="5141316at2"/>
<evidence type="ECO:0000259" key="1">
    <source>
        <dbReference type="Pfam" id="PF18871"/>
    </source>
</evidence>
<gene>
    <name evidence="2" type="ordered locus">Gura_2882</name>
</gene>
<keyword evidence="3" id="KW-1185">Reference proteome</keyword>
<dbReference type="Pfam" id="PF18871">
    <property type="entry name" value="HEPN_Toprim_N"/>
    <property type="match status" value="1"/>
</dbReference>
<dbReference type="RefSeq" id="WP_011939726.1">
    <property type="nucleotide sequence ID" value="NC_009483.1"/>
</dbReference>
<dbReference type="HOGENOM" id="CLU_627946_0_0_7"/>
<dbReference type="STRING" id="351605.Gura_2882"/>
<protein>
    <recommendedName>
        <fullName evidence="1">HEPN/Toprim N-terminal domain-containing protein</fullName>
    </recommendedName>
</protein>
<evidence type="ECO:0000313" key="2">
    <source>
        <dbReference type="EMBL" id="ABQ27054.1"/>
    </source>
</evidence>
<evidence type="ECO:0000313" key="3">
    <source>
        <dbReference type="Proteomes" id="UP000006695"/>
    </source>
</evidence>
<feature type="domain" description="HEPN/Toprim N-terminal" evidence="1">
    <location>
        <begin position="1"/>
        <end position="230"/>
    </location>
</feature>
<dbReference type="Proteomes" id="UP000006695">
    <property type="component" value="Chromosome"/>
</dbReference>
<dbReference type="KEGG" id="gur:Gura_2882"/>
<sequence length="439" mass="49882">MGTEIEFEIGGASLSWSKNSRGMDHGMLFQAKDRKRLHSDQIDYDYFTENGQDPGLMEMALCRPLKEIVPRIELLGFTLNEVEREYKKCTESWLEQCQMMAHEVEEFSEPDVMTFQEFCAFVAAHPIQTLDHSFISSFDNAESERKIQGRFDAMPEIRRIPYFPSAIDNTYSERSYFAGLVNFMHPYSTLRLLAQNMSNLNADVVWQYGPLVENGWASESEFIPDARRNQTFLIATEGSSDVHIIKHALSLLKHEIADFFRFIDVSERHPFSGTGNLVKFAEGLVKIDVHNQVVFVLDNDAEGFEAYQRISDMNLPPNMRAMMLPTLEEFRAFPARGPEGVTNTDINGRAAAIECYLDLNLHGFEPAKVVWTNYKKELDLYHGALEFKDSYTKAFLKQTAETVSAGNYSVHKLQVVLDALIAECCAVTIEVGRTGLGEI</sequence>